<evidence type="ECO:0000259" key="16">
    <source>
        <dbReference type="Pfam" id="PF00593"/>
    </source>
</evidence>
<evidence type="ECO:0000256" key="7">
    <source>
        <dbReference type="ARBA" id="ARBA00022729"/>
    </source>
</evidence>
<dbReference type="NCBIfam" id="TIGR01783">
    <property type="entry name" value="TonB-siderophor"/>
    <property type="match status" value="1"/>
</dbReference>
<evidence type="ECO:0000256" key="4">
    <source>
        <dbReference type="ARBA" id="ARBA00022452"/>
    </source>
</evidence>
<evidence type="ECO:0000259" key="17">
    <source>
        <dbReference type="Pfam" id="PF07715"/>
    </source>
</evidence>
<dbReference type="PANTHER" id="PTHR32552:SF68">
    <property type="entry name" value="FERRICHROME OUTER MEMBRANE TRANSPORTER_PHAGE RECEPTOR"/>
    <property type="match status" value="1"/>
</dbReference>
<feature type="domain" description="TonB-dependent receptor plug" evidence="17">
    <location>
        <begin position="203"/>
        <end position="303"/>
    </location>
</feature>
<dbReference type="Gene3D" id="2.170.130.10">
    <property type="entry name" value="TonB-dependent receptor, plug domain"/>
    <property type="match status" value="1"/>
</dbReference>
<dbReference type="SUPFAM" id="SSF56935">
    <property type="entry name" value="Porins"/>
    <property type="match status" value="1"/>
</dbReference>
<dbReference type="InterPro" id="IPR021731">
    <property type="entry name" value="AMIN_dom"/>
</dbReference>
<evidence type="ECO:0000256" key="11">
    <source>
        <dbReference type="ARBA" id="ARBA00023136"/>
    </source>
</evidence>
<dbReference type="Pfam" id="PF11741">
    <property type="entry name" value="AMIN"/>
    <property type="match status" value="1"/>
</dbReference>
<evidence type="ECO:0000256" key="2">
    <source>
        <dbReference type="ARBA" id="ARBA00009810"/>
    </source>
</evidence>
<feature type="domain" description="TonB-dependent receptor-like beta-barrel" evidence="16">
    <location>
        <begin position="376"/>
        <end position="809"/>
    </location>
</feature>
<evidence type="ECO:0000256" key="12">
    <source>
        <dbReference type="ARBA" id="ARBA00023237"/>
    </source>
</evidence>
<dbReference type="Pfam" id="PF07715">
    <property type="entry name" value="Plug"/>
    <property type="match status" value="1"/>
</dbReference>
<evidence type="ECO:0000256" key="3">
    <source>
        <dbReference type="ARBA" id="ARBA00022448"/>
    </source>
</evidence>
<protein>
    <submittedName>
        <fullName evidence="19">TonB-dependent siderophore receptor</fullName>
    </submittedName>
</protein>
<dbReference type="InterPro" id="IPR010105">
    <property type="entry name" value="TonB_sidphr_rcpt"/>
</dbReference>
<reference evidence="19 20" key="1">
    <citation type="submission" date="2023-06" db="EMBL/GenBank/DDBJ databases">
        <title>Whole genome sequence of Oscillatoria calcuttensis NRMC-F 0142.</title>
        <authorList>
            <person name="Shakena Fathima T."/>
            <person name="Muralitharan G."/>
            <person name="Thajuddin N."/>
        </authorList>
    </citation>
    <scope>NUCLEOTIDE SEQUENCE [LARGE SCALE GENOMIC DNA]</scope>
    <source>
        <strain evidence="19 20">NRMC-F 0142</strain>
    </source>
</reference>
<dbReference type="InterPro" id="IPR039426">
    <property type="entry name" value="TonB-dep_rcpt-like"/>
</dbReference>
<dbReference type="InterPro" id="IPR036942">
    <property type="entry name" value="Beta-barrel_TonB_sf"/>
</dbReference>
<keyword evidence="19" id="KW-0675">Receptor</keyword>
<keyword evidence="9" id="KW-0406">Ion transport</keyword>
<keyword evidence="20" id="KW-1185">Reference proteome</keyword>
<keyword evidence="7 15" id="KW-0732">Signal</keyword>
<keyword evidence="11 13" id="KW-0472">Membrane</keyword>
<dbReference type="InterPro" id="IPR000531">
    <property type="entry name" value="Beta-barrel_TonB"/>
</dbReference>
<dbReference type="InterPro" id="IPR010917">
    <property type="entry name" value="TonB_rcpt_CS"/>
</dbReference>
<evidence type="ECO:0000313" key="19">
    <source>
        <dbReference type="EMBL" id="MDL5057547.1"/>
    </source>
</evidence>
<dbReference type="PROSITE" id="PS52016">
    <property type="entry name" value="TONB_DEPENDENT_REC_3"/>
    <property type="match status" value="1"/>
</dbReference>
<dbReference type="Gene3D" id="2.40.170.20">
    <property type="entry name" value="TonB-dependent receptor, beta-barrel domain"/>
    <property type="match status" value="1"/>
</dbReference>
<gene>
    <name evidence="19" type="ORF">QQ055_08770</name>
</gene>
<keyword evidence="6 13" id="KW-0812">Transmembrane</keyword>
<feature type="domain" description="AMIN" evidence="18">
    <location>
        <begin position="70"/>
        <end position="148"/>
    </location>
</feature>
<keyword evidence="12 13" id="KW-0998">Cell outer membrane</keyword>
<dbReference type="Pfam" id="PF00593">
    <property type="entry name" value="TonB_dep_Rec_b-barrel"/>
    <property type="match status" value="1"/>
</dbReference>
<comment type="caution">
    <text evidence="19">The sequence shown here is derived from an EMBL/GenBank/DDBJ whole genome shotgun (WGS) entry which is preliminary data.</text>
</comment>
<evidence type="ECO:0000256" key="1">
    <source>
        <dbReference type="ARBA" id="ARBA00004571"/>
    </source>
</evidence>
<dbReference type="PROSITE" id="PS01156">
    <property type="entry name" value="TONB_DEPENDENT_REC_2"/>
    <property type="match status" value="1"/>
</dbReference>
<dbReference type="EMBL" id="JASVEJ010000033">
    <property type="protein sequence ID" value="MDL5057547.1"/>
    <property type="molecule type" value="Genomic_DNA"/>
</dbReference>
<dbReference type="InterPro" id="IPR012910">
    <property type="entry name" value="Plug_dom"/>
</dbReference>
<keyword evidence="8" id="KW-0408">Iron</keyword>
<dbReference type="RefSeq" id="WP_286004578.1">
    <property type="nucleotide sequence ID" value="NZ_JASVEJ010000033.1"/>
</dbReference>
<dbReference type="Proteomes" id="UP001230986">
    <property type="component" value="Unassembled WGS sequence"/>
</dbReference>
<accession>A0ABT7LZX0</accession>
<evidence type="ECO:0000256" key="5">
    <source>
        <dbReference type="ARBA" id="ARBA00022496"/>
    </source>
</evidence>
<evidence type="ECO:0000256" key="13">
    <source>
        <dbReference type="PROSITE-ProRule" id="PRU01360"/>
    </source>
</evidence>
<keyword evidence="10 14" id="KW-0798">TonB box</keyword>
<evidence type="ECO:0000256" key="9">
    <source>
        <dbReference type="ARBA" id="ARBA00023065"/>
    </source>
</evidence>
<dbReference type="PANTHER" id="PTHR32552">
    <property type="entry name" value="FERRICHROME IRON RECEPTOR-RELATED"/>
    <property type="match status" value="1"/>
</dbReference>
<evidence type="ECO:0000259" key="18">
    <source>
        <dbReference type="Pfam" id="PF11741"/>
    </source>
</evidence>
<keyword evidence="5" id="KW-0410">Iron transport</keyword>
<dbReference type="InterPro" id="IPR037066">
    <property type="entry name" value="Plug_dom_sf"/>
</dbReference>
<feature type="signal peptide" evidence="15">
    <location>
        <begin position="1"/>
        <end position="27"/>
    </location>
</feature>
<dbReference type="CDD" id="cd01347">
    <property type="entry name" value="ligand_gated_channel"/>
    <property type="match status" value="1"/>
</dbReference>
<keyword evidence="3 13" id="KW-0813">Transport</keyword>
<comment type="similarity">
    <text evidence="2 13 14">Belongs to the TonB-dependent receptor family.</text>
</comment>
<proteinExistence type="inferred from homology"/>
<name>A0ABT7LZX0_9CYAN</name>
<evidence type="ECO:0000256" key="10">
    <source>
        <dbReference type="ARBA" id="ARBA00023077"/>
    </source>
</evidence>
<organism evidence="19 20">
    <name type="scientific">Geitlerinema calcuttense NRMC-F 0142</name>
    <dbReference type="NCBI Taxonomy" id="2922238"/>
    <lineage>
        <taxon>Bacteria</taxon>
        <taxon>Bacillati</taxon>
        <taxon>Cyanobacteriota</taxon>
        <taxon>Cyanophyceae</taxon>
        <taxon>Geitlerinematales</taxon>
        <taxon>Geitlerinemataceae</taxon>
        <taxon>Geitlerinema</taxon>
    </lineage>
</organism>
<evidence type="ECO:0000256" key="14">
    <source>
        <dbReference type="RuleBase" id="RU003357"/>
    </source>
</evidence>
<sequence>MDYVFPSVQLGLVMVLSSTLHMGWAQAVESEEVAEIPPLTLDTYTANQPATTVQEWVAQLEAIAVPVTGVRLNQSDSGLEIILETAEGQTLSIDSRQFRTEGDRLIADIPNATLAQAFNADNPTAEIANIRVVQIGANTLQVSVTGSNALPTEPIILRANEFAYRLNPPTDRPGEEIEIVVTTAQEGYRVPNATSVTRTPTPIRDIPQSIQVVPQEVLQDQRATNLREALRNVSGVTSGGPAFGTYDQLILRGFLGSNTGNYRRNGVEFPNFVGFSLNPNTERVEVLKGPASVLFGDLAPGGVVNLVTKQPLSVPFAEIEANVGSFGYYRGAVDLSGPLNPERTVLYRLNVAYEDANSFRDFINNRTFFIAPVISWQITDRTRWTVELEYNRDDRITDVGLSIPGVPFSRIRQLPIRRLLNEPGDEFESRYLSILSTLEHNFSQNWQIRNVLNFVDASRNFVQYTNPDALREDGRTLERSQSATEQDITYYLGQIDVTGRFATGPVRHEVVFGTDYLYRKFPSVNFNGQEEVLLDILDPDYGNDTETFTVGSSFTNPERRFGVFVQDTISFSDRFKLLLGGRYNNALLQQTNRLTDTLIRDQTVENFSPRLGIVYQPADWLSLYASYSRSFEINSGTDAAGNPFDPTFGTQYEIGAKTEFFNGALGATLSLFKIKRDNVLTPDPADTRFSVQTGEQESQGIELDISGRITSNWSIVASYSYLDAKITRDNRFPEGNRLPSAAPHRFSLWTKYDFDGSLQGLSLGGGIFYVGERWESLNNVYQLPSYTTVDLFAAYRFNPNLTAQINLKNAFDRRYYEGTFGAVHPGTPRSITASVVYQF</sequence>
<evidence type="ECO:0000256" key="6">
    <source>
        <dbReference type="ARBA" id="ARBA00022692"/>
    </source>
</evidence>
<evidence type="ECO:0000256" key="15">
    <source>
        <dbReference type="SAM" id="SignalP"/>
    </source>
</evidence>
<keyword evidence="4 13" id="KW-1134">Transmembrane beta strand</keyword>
<evidence type="ECO:0000256" key="8">
    <source>
        <dbReference type="ARBA" id="ARBA00023004"/>
    </source>
</evidence>
<evidence type="ECO:0000313" key="20">
    <source>
        <dbReference type="Proteomes" id="UP001230986"/>
    </source>
</evidence>
<feature type="chain" id="PRO_5046390837" evidence="15">
    <location>
        <begin position="28"/>
        <end position="839"/>
    </location>
</feature>
<comment type="subcellular location">
    <subcellularLocation>
        <location evidence="1 13">Cell outer membrane</location>
        <topology evidence="1 13">Multi-pass membrane protein</topology>
    </subcellularLocation>
</comment>